<dbReference type="STRING" id="1499967.U27_04150"/>
<name>A0A081BXY0_VECG1</name>
<dbReference type="HOGENOM" id="CLU_780015_0_0_0"/>
<reference evidence="2" key="1">
    <citation type="journal article" date="2015" name="PeerJ">
        <title>First genomic representation of candidate bacterial phylum KSB3 points to enhanced environmental sensing as a trigger of wastewater bulking.</title>
        <authorList>
            <person name="Sekiguchi Y."/>
            <person name="Ohashi A."/>
            <person name="Parks D.H."/>
            <person name="Yamauchi T."/>
            <person name="Tyson G.W."/>
            <person name="Hugenholtz P."/>
        </authorList>
    </citation>
    <scope>NUCLEOTIDE SEQUENCE [LARGE SCALE GENOMIC DNA]</scope>
</reference>
<dbReference type="PANTHER" id="PTHR47099">
    <property type="entry name" value="METHYLCOBAMIDE:COM METHYLTRANSFERASE MTBA"/>
    <property type="match status" value="1"/>
</dbReference>
<organism evidence="2">
    <name type="scientific">Vecturithrix granuli</name>
    <dbReference type="NCBI Taxonomy" id="1499967"/>
    <lineage>
        <taxon>Bacteria</taxon>
        <taxon>Candidatus Moduliflexota</taxon>
        <taxon>Candidatus Vecturitrichia</taxon>
        <taxon>Candidatus Vecturitrichales</taxon>
        <taxon>Candidatus Vecturitrichaceae</taxon>
        <taxon>Candidatus Vecturithrix</taxon>
    </lineage>
</organism>
<dbReference type="Pfam" id="PF01208">
    <property type="entry name" value="URO-D"/>
    <property type="match status" value="1"/>
</dbReference>
<dbReference type="PANTHER" id="PTHR47099:SF1">
    <property type="entry name" value="METHYLCOBAMIDE:COM METHYLTRANSFERASE MTBA"/>
    <property type="match status" value="1"/>
</dbReference>
<gene>
    <name evidence="2" type="ORF">U27_04150</name>
</gene>
<evidence type="ECO:0000259" key="1">
    <source>
        <dbReference type="Pfam" id="PF01208"/>
    </source>
</evidence>
<evidence type="ECO:0000313" key="3">
    <source>
        <dbReference type="Proteomes" id="UP000030661"/>
    </source>
</evidence>
<dbReference type="AlphaFoldDB" id="A0A081BXY0"/>
<dbReference type="InterPro" id="IPR038071">
    <property type="entry name" value="UROD/MetE-like_sf"/>
</dbReference>
<dbReference type="GO" id="GO:0032259">
    <property type="term" value="P:methylation"/>
    <property type="evidence" value="ECO:0007669"/>
    <property type="project" value="UniProtKB-KW"/>
</dbReference>
<keyword evidence="2" id="KW-0489">Methyltransferase</keyword>
<dbReference type="eggNOG" id="COG0407">
    <property type="taxonomic scope" value="Bacteria"/>
</dbReference>
<dbReference type="SUPFAM" id="SSF51726">
    <property type="entry name" value="UROD/MetE-like"/>
    <property type="match status" value="1"/>
</dbReference>
<keyword evidence="2" id="KW-0808">Transferase</keyword>
<dbReference type="EMBL" id="DF820465">
    <property type="protein sequence ID" value="GAK57185.1"/>
    <property type="molecule type" value="Genomic_DNA"/>
</dbReference>
<dbReference type="InterPro" id="IPR000257">
    <property type="entry name" value="Uroporphyrinogen_deCOase"/>
</dbReference>
<dbReference type="Proteomes" id="UP000030661">
    <property type="component" value="Unassembled WGS sequence"/>
</dbReference>
<dbReference type="GO" id="GO:0006779">
    <property type="term" value="P:porphyrin-containing compound biosynthetic process"/>
    <property type="evidence" value="ECO:0007669"/>
    <property type="project" value="InterPro"/>
</dbReference>
<dbReference type="GO" id="GO:0008168">
    <property type="term" value="F:methyltransferase activity"/>
    <property type="evidence" value="ECO:0007669"/>
    <property type="project" value="UniProtKB-KW"/>
</dbReference>
<dbReference type="GO" id="GO:0004853">
    <property type="term" value="F:uroporphyrinogen decarboxylase activity"/>
    <property type="evidence" value="ECO:0007669"/>
    <property type="project" value="InterPro"/>
</dbReference>
<sequence>MIDGRFHKGYERLQKAGEGIPDCVPFTSQMHEFAMAWSGTSGSTFYTDASALVAGIVKTAEDFDFDIPGLGYDVYNIEAEALGQQLIFNERQTPAINTALRLLKEKKHLLSLKPPIPGSSGRMPFVLNLHRLYRERTGISPAIQFCAPFSLAVLLRGYEDFILDMYEDLEFAHELLTFLTEEVIAPWINFQQDEFPESTSAIGADALCSPPMVNTKLIKNFSIPYIRRLRELCRRPVSVINWWGESHVKNPIEFLTLKLEVASGLIRAQDPDVALLGPEIFKEFAVKHNVVLELGVGDGILNWGSEEEIRNRIRHYIQKASPGGKFILYLTSLDADTPPENIKLAVSTIREYGKY</sequence>
<protein>
    <submittedName>
        <fullName evidence="2">Methyltransferase, MtaA/CmuA family</fullName>
    </submittedName>
</protein>
<keyword evidence="3" id="KW-1185">Reference proteome</keyword>
<dbReference type="InterPro" id="IPR052024">
    <property type="entry name" value="Methanogen_methyltrans"/>
</dbReference>
<dbReference type="Gene3D" id="3.20.20.210">
    <property type="match status" value="1"/>
</dbReference>
<accession>A0A081BXY0</accession>
<feature type="domain" description="Uroporphyrinogen decarboxylase (URO-D)" evidence="1">
    <location>
        <begin position="22"/>
        <end position="352"/>
    </location>
</feature>
<proteinExistence type="predicted"/>
<evidence type="ECO:0000313" key="2">
    <source>
        <dbReference type="EMBL" id="GAK57185.1"/>
    </source>
</evidence>